<feature type="compositionally biased region" description="Polar residues" evidence="6">
    <location>
        <begin position="306"/>
        <end position="317"/>
    </location>
</feature>
<gene>
    <name evidence="8" type="ORF">niasHT_006693</name>
</gene>
<keyword evidence="9" id="KW-1185">Reference proteome</keyword>
<comment type="caution">
    <text evidence="8">The sequence shown here is derived from an EMBL/GenBank/DDBJ whole genome shotgun (WGS) entry which is preliminary data.</text>
</comment>
<dbReference type="Pfam" id="PF21797">
    <property type="entry name" value="CycT2-like_C"/>
    <property type="match status" value="1"/>
</dbReference>
<evidence type="ECO:0000256" key="6">
    <source>
        <dbReference type="SAM" id="MobiDB-lite"/>
    </source>
</evidence>
<dbReference type="Proteomes" id="UP001620626">
    <property type="component" value="Unassembled WGS sequence"/>
</dbReference>
<reference evidence="8 9" key="1">
    <citation type="submission" date="2024-10" db="EMBL/GenBank/DDBJ databases">
        <authorList>
            <person name="Kim D."/>
        </authorList>
    </citation>
    <scope>NUCLEOTIDE SEQUENCE [LARGE SCALE GENOMIC DNA]</scope>
    <source>
        <strain evidence="8">BH-2024</strain>
    </source>
</reference>
<protein>
    <recommendedName>
        <fullName evidence="7">Cyclin N-terminal domain-containing protein</fullName>
    </recommendedName>
</protein>
<evidence type="ECO:0000256" key="2">
    <source>
        <dbReference type="ARBA" id="ARBA00023015"/>
    </source>
</evidence>
<comment type="function">
    <text evidence="5">Regulatory subunit of the cyclin-dependent kinase pair (CDK9/cyclin T) complex, also called positive transcription elongation factor B (P-TEFb), which is proposed to facilitate the transition from abortive to production elongation by phosphorylating the CTD (carboxy-terminal domain) of the large subunit of RNA polymerase II (RNAP II).</text>
</comment>
<keyword evidence="3" id="KW-0195">Cyclin</keyword>
<comment type="similarity">
    <text evidence="1">Belongs to the cyclin family. Cyclin C subfamily.</text>
</comment>
<evidence type="ECO:0000256" key="5">
    <source>
        <dbReference type="ARBA" id="ARBA00056850"/>
    </source>
</evidence>
<evidence type="ECO:0000256" key="4">
    <source>
        <dbReference type="ARBA" id="ARBA00023163"/>
    </source>
</evidence>
<feature type="domain" description="Cyclin N-terminal" evidence="7">
    <location>
        <begin position="35"/>
        <end position="163"/>
    </location>
</feature>
<sequence length="448" mass="50236">MSGIFPTSSALLGKKPDWRLTTEQISKLPSLIDGIDQSQELKMRQQAAQFIQDMAERLNHNVQQRGKINQVCICVSMVHMHRFFVVHSFKIFDPRDVAAACVFLAGKSEECPRKLEHVVEAWFKLKNMKAEVQPPFTETVRRDGAELIVFLESVLLQTIGFDLQVELPHPLVLHHINCYAGGNSAISRCAYWFASEMIRLTTFPVRYSIQTIACLSIFLVSLWSDLEIPDSNGVPWFKSIEPEMTMDLLNTLADEFTLLYHECGSSECRKAVDLLQRLNQSSTATSSTSFMVHQLPPPPPPPNLSAVKTNQAQQQQKTPDKVINNEQQRQRNKRPAPARTGQSEEPSPAKRTPTDAVPSLAKVSRTATPGDKLQLPHPTKLESNSVTASNNVPSVKNCTNEKGSRDAEATDSTRNETPTSSATKKKISLNEYKQRLKMKQEPVVDELF</sequence>
<evidence type="ECO:0000259" key="7">
    <source>
        <dbReference type="Pfam" id="PF00134"/>
    </source>
</evidence>
<dbReference type="InterPro" id="IPR006671">
    <property type="entry name" value="Cyclin_N"/>
</dbReference>
<evidence type="ECO:0000313" key="9">
    <source>
        <dbReference type="Proteomes" id="UP001620626"/>
    </source>
</evidence>
<name>A0ABD2LXQ8_9BILA</name>
<accession>A0ABD2LXQ8</accession>
<feature type="compositionally biased region" description="Basic and acidic residues" evidence="6">
    <location>
        <begin position="402"/>
        <end position="414"/>
    </location>
</feature>
<dbReference type="AlphaFoldDB" id="A0ABD2LXQ8"/>
<keyword evidence="2" id="KW-0805">Transcription regulation</keyword>
<dbReference type="SUPFAM" id="SSF47954">
    <property type="entry name" value="Cyclin-like"/>
    <property type="match status" value="2"/>
</dbReference>
<dbReference type="FunFam" id="1.10.472.10:FF:000181">
    <property type="entry name" value="Protein CBR-CIT-1.1"/>
    <property type="match status" value="1"/>
</dbReference>
<evidence type="ECO:0000256" key="3">
    <source>
        <dbReference type="ARBA" id="ARBA00023127"/>
    </source>
</evidence>
<evidence type="ECO:0000313" key="8">
    <source>
        <dbReference type="EMBL" id="KAL3119607.1"/>
    </source>
</evidence>
<dbReference type="Gene3D" id="1.10.472.10">
    <property type="entry name" value="Cyclin-like"/>
    <property type="match status" value="2"/>
</dbReference>
<feature type="compositionally biased region" description="Polar residues" evidence="6">
    <location>
        <begin position="381"/>
        <end position="401"/>
    </location>
</feature>
<organism evidence="8 9">
    <name type="scientific">Heterodera trifolii</name>
    <dbReference type="NCBI Taxonomy" id="157864"/>
    <lineage>
        <taxon>Eukaryota</taxon>
        <taxon>Metazoa</taxon>
        <taxon>Ecdysozoa</taxon>
        <taxon>Nematoda</taxon>
        <taxon>Chromadorea</taxon>
        <taxon>Rhabditida</taxon>
        <taxon>Tylenchina</taxon>
        <taxon>Tylenchomorpha</taxon>
        <taxon>Tylenchoidea</taxon>
        <taxon>Heteroderidae</taxon>
        <taxon>Heteroderinae</taxon>
        <taxon>Heterodera</taxon>
    </lineage>
</organism>
<dbReference type="EMBL" id="JBICBT010000240">
    <property type="protein sequence ID" value="KAL3119607.1"/>
    <property type="molecule type" value="Genomic_DNA"/>
</dbReference>
<dbReference type="InterPro" id="IPR043198">
    <property type="entry name" value="Cyclin/Ssn8"/>
</dbReference>
<keyword evidence="4" id="KW-0804">Transcription</keyword>
<dbReference type="PANTHER" id="PTHR10026">
    <property type="entry name" value="CYCLIN"/>
    <property type="match status" value="1"/>
</dbReference>
<feature type="region of interest" description="Disordered" evidence="6">
    <location>
        <begin position="285"/>
        <end position="428"/>
    </location>
</feature>
<dbReference type="InterPro" id="IPR036915">
    <property type="entry name" value="Cyclin-like_sf"/>
</dbReference>
<dbReference type="Pfam" id="PF00134">
    <property type="entry name" value="Cyclin_N"/>
    <property type="match status" value="1"/>
</dbReference>
<evidence type="ECO:0000256" key="1">
    <source>
        <dbReference type="ARBA" id="ARBA00008638"/>
    </source>
</evidence>
<proteinExistence type="inferred from homology"/>